<evidence type="ECO:0000256" key="3">
    <source>
        <dbReference type="ARBA" id="ARBA00023015"/>
    </source>
</evidence>
<dbReference type="Gene3D" id="3.40.50.300">
    <property type="entry name" value="P-loop containing nucleotide triphosphate hydrolases"/>
    <property type="match status" value="1"/>
</dbReference>
<dbReference type="SUPFAM" id="SSF159800">
    <property type="entry name" value="PrpR receptor domain-like"/>
    <property type="match status" value="1"/>
</dbReference>
<keyword evidence="5" id="KW-0804">Transcription</keyword>
<dbReference type="InterPro" id="IPR025943">
    <property type="entry name" value="Sigma_54_int_dom_ATP-bd_2"/>
</dbReference>
<evidence type="ECO:0000313" key="8">
    <source>
        <dbReference type="Proteomes" id="UP001519342"/>
    </source>
</evidence>
<evidence type="ECO:0000256" key="4">
    <source>
        <dbReference type="ARBA" id="ARBA00023125"/>
    </source>
</evidence>
<dbReference type="InterPro" id="IPR035965">
    <property type="entry name" value="PAS-like_dom_sf"/>
</dbReference>
<dbReference type="Pfam" id="PF00989">
    <property type="entry name" value="PAS"/>
    <property type="match status" value="1"/>
</dbReference>
<dbReference type="Gene3D" id="1.10.8.60">
    <property type="match status" value="1"/>
</dbReference>
<dbReference type="EMBL" id="JAGGKS010000011">
    <property type="protein sequence ID" value="MBP1927248.1"/>
    <property type="molecule type" value="Genomic_DNA"/>
</dbReference>
<keyword evidence="8" id="KW-1185">Reference proteome</keyword>
<evidence type="ECO:0000256" key="2">
    <source>
        <dbReference type="ARBA" id="ARBA00022840"/>
    </source>
</evidence>
<dbReference type="Gene3D" id="3.30.450.20">
    <property type="entry name" value="PAS domain"/>
    <property type="match status" value="1"/>
</dbReference>
<evidence type="ECO:0000313" key="7">
    <source>
        <dbReference type="EMBL" id="MBP1927248.1"/>
    </source>
</evidence>
<proteinExistence type="predicted"/>
<dbReference type="Gene3D" id="3.40.50.10660">
    <property type="entry name" value="PrpR receptor domain-like"/>
    <property type="match status" value="1"/>
</dbReference>
<name>A0ABS4GHS0_9FIRM</name>
<dbReference type="PANTHER" id="PTHR32071">
    <property type="entry name" value="TRANSCRIPTIONAL REGULATORY PROTEIN"/>
    <property type="match status" value="1"/>
</dbReference>
<dbReference type="RefSeq" id="WP_209512957.1">
    <property type="nucleotide sequence ID" value="NZ_JAGGKS010000011.1"/>
</dbReference>
<accession>A0ABS4GHS0</accession>
<dbReference type="Proteomes" id="UP001519342">
    <property type="component" value="Unassembled WGS sequence"/>
</dbReference>
<protein>
    <submittedName>
        <fullName evidence="7">Propionate catabolism operon transcriptional regulator</fullName>
    </submittedName>
</protein>
<dbReference type="PROSITE" id="PS00676">
    <property type="entry name" value="SIGMA54_INTERACT_2"/>
    <property type="match status" value="1"/>
</dbReference>
<dbReference type="PANTHER" id="PTHR32071:SF57">
    <property type="entry name" value="C4-DICARBOXYLATE TRANSPORT TRANSCRIPTIONAL REGULATORY PROTEIN DCTD"/>
    <property type="match status" value="1"/>
</dbReference>
<dbReference type="InterPro" id="IPR010524">
    <property type="entry name" value="Sig_transdc_resp-reg_PrpR_N"/>
</dbReference>
<keyword evidence="4" id="KW-0238">DNA-binding</keyword>
<dbReference type="PROSITE" id="PS50045">
    <property type="entry name" value="SIGMA54_INTERACT_4"/>
    <property type="match status" value="1"/>
</dbReference>
<dbReference type="SUPFAM" id="SSF55785">
    <property type="entry name" value="PYP-like sensor domain (PAS domain)"/>
    <property type="match status" value="1"/>
</dbReference>
<evidence type="ECO:0000259" key="6">
    <source>
        <dbReference type="PROSITE" id="PS50045"/>
    </source>
</evidence>
<evidence type="ECO:0000256" key="5">
    <source>
        <dbReference type="ARBA" id="ARBA00023163"/>
    </source>
</evidence>
<evidence type="ECO:0000256" key="1">
    <source>
        <dbReference type="ARBA" id="ARBA00022741"/>
    </source>
</evidence>
<comment type="caution">
    <text evidence="7">The sequence shown here is derived from an EMBL/GenBank/DDBJ whole genome shotgun (WGS) entry which is preliminary data.</text>
</comment>
<dbReference type="Pfam" id="PF00158">
    <property type="entry name" value="Sigma54_activat"/>
    <property type="match status" value="1"/>
</dbReference>
<dbReference type="Gene3D" id="3.40.50.2300">
    <property type="match status" value="1"/>
</dbReference>
<keyword evidence="3" id="KW-0805">Transcription regulation</keyword>
<dbReference type="PROSITE" id="PS00688">
    <property type="entry name" value="SIGMA54_INTERACT_3"/>
    <property type="match status" value="1"/>
</dbReference>
<dbReference type="SUPFAM" id="SSF52540">
    <property type="entry name" value="P-loop containing nucleoside triphosphate hydrolases"/>
    <property type="match status" value="1"/>
</dbReference>
<feature type="domain" description="Sigma-54 factor interaction" evidence="6">
    <location>
        <begin position="323"/>
        <end position="551"/>
    </location>
</feature>
<keyword evidence="2" id="KW-0067">ATP-binding</keyword>
<dbReference type="InterPro" id="IPR002078">
    <property type="entry name" value="Sigma_54_int"/>
</dbReference>
<keyword evidence="1" id="KW-0547">Nucleotide-binding</keyword>
<dbReference type="Pfam" id="PF25601">
    <property type="entry name" value="AAA_lid_14"/>
    <property type="match status" value="1"/>
</dbReference>
<dbReference type="Pfam" id="PF06506">
    <property type="entry name" value="PrpR_N"/>
    <property type="match status" value="1"/>
</dbReference>
<dbReference type="InterPro" id="IPR025944">
    <property type="entry name" value="Sigma_54_int_dom_CS"/>
</dbReference>
<gene>
    <name evidence="7" type="ORF">J2Z76_003145</name>
</gene>
<dbReference type="InterPro" id="IPR027417">
    <property type="entry name" value="P-loop_NTPase"/>
</dbReference>
<dbReference type="InterPro" id="IPR013767">
    <property type="entry name" value="PAS_fold"/>
</dbReference>
<organism evidence="7 8">
    <name type="scientific">Sedimentibacter acidaminivorans</name>
    <dbReference type="NCBI Taxonomy" id="913099"/>
    <lineage>
        <taxon>Bacteria</taxon>
        <taxon>Bacillati</taxon>
        <taxon>Bacillota</taxon>
        <taxon>Tissierellia</taxon>
        <taxon>Sedimentibacter</taxon>
    </lineage>
</organism>
<dbReference type="InterPro" id="IPR003593">
    <property type="entry name" value="AAA+_ATPase"/>
</dbReference>
<dbReference type="InterPro" id="IPR058031">
    <property type="entry name" value="AAA_lid_NorR"/>
</dbReference>
<reference evidence="7 8" key="1">
    <citation type="submission" date="2021-03" db="EMBL/GenBank/DDBJ databases">
        <title>Genomic Encyclopedia of Type Strains, Phase IV (KMG-IV): sequencing the most valuable type-strain genomes for metagenomic binning, comparative biology and taxonomic classification.</title>
        <authorList>
            <person name="Goeker M."/>
        </authorList>
    </citation>
    <scope>NUCLEOTIDE SEQUENCE [LARGE SCALE GENOMIC DNA]</scope>
    <source>
        <strain evidence="7 8">DSM 24004</strain>
    </source>
</reference>
<dbReference type="SMART" id="SM00382">
    <property type="entry name" value="AAA"/>
    <property type="match status" value="1"/>
</dbReference>
<dbReference type="CDD" id="cd00009">
    <property type="entry name" value="AAA"/>
    <property type="match status" value="1"/>
</dbReference>
<sequence length="641" mass="73304">MERKIGIIANNIEIKETIEKLYGDQVKEGKIIIDLLDPDKIYEQGKLLEKKGIKAIIARSGGYLHSISNVEIPVIQLKTSTLDILHAIKTAKKYNRDIVLLISEMENFDYLEWKEIINHNVIIEKFSEPEEIEGIISNYVQKDVVIVGGGIPCQIAQKYNLDFEYISASDDSIHDAISSAWEIVDSLYEQKYKNEVLNTTLEGVHDAVLAVDRYGKIILYNGRANELLKKDGAYVLEKQLKEVFPELGFMMDVLNDRTNKYNEIIRIKKIVVAANISLLEIDDQILGVLCSFQDITKLQNLERKIRYELNKKKLVARYKFEDIIANDQIMKDLLARAVKVSMSDSTAMMYGESGTGKEMIAQSIHNLGERKSEPFVAINCAALTESLLESELFGYEEGAFTGARKGGKSGLFELAHGGTIFLDEINSISINLQTKLLRVLEEKEVMRIGSDYVIPLDVRILAASNEELLGKMKDGSFRRDLFYRLSVIELRIPPLRERKKDIIPIFDYYLSEYSKDYEIPEIDDKLKDRLLSYSWPGNVRELKNIVQRYIIFGEFEFNEGEEFSGEFNANDEYHLFENKKQKISSAVLDSNISMDLKKINRFVEMKVIDMLENQGMSKNDIANVLGISRASLWNKSNPKNQ</sequence>